<feature type="domain" description="Methyltransferase type 12" evidence="2">
    <location>
        <begin position="204"/>
        <end position="306"/>
    </location>
</feature>
<dbReference type="InterPro" id="IPR029063">
    <property type="entry name" value="SAM-dependent_MTases_sf"/>
</dbReference>
<dbReference type="STRING" id="478744.SAMN05444359_102130"/>
<name>A0A1H9AK32_9BACT</name>
<dbReference type="InParanoid" id="A0A1H9AK32"/>
<keyword evidence="4" id="KW-1185">Reference proteome</keyword>
<dbReference type="SUPFAM" id="SSF53335">
    <property type="entry name" value="S-adenosyl-L-methionine-dependent methyltransferases"/>
    <property type="match status" value="1"/>
</dbReference>
<dbReference type="InterPro" id="IPR013217">
    <property type="entry name" value="Methyltransf_12"/>
</dbReference>
<dbReference type="PANTHER" id="PTHR45681:SF6">
    <property type="entry name" value="POLYKETIDE SYNTHASE 37"/>
    <property type="match status" value="1"/>
</dbReference>
<dbReference type="PANTHER" id="PTHR45681">
    <property type="entry name" value="POLYKETIDE SYNTHASE 44-RELATED"/>
    <property type="match status" value="1"/>
</dbReference>
<dbReference type="Pfam" id="PF08242">
    <property type="entry name" value="Methyltransf_12"/>
    <property type="match status" value="1"/>
</dbReference>
<dbReference type="InterPro" id="IPR050444">
    <property type="entry name" value="Polyketide_Synthase"/>
</dbReference>
<dbReference type="CDD" id="cd02440">
    <property type="entry name" value="AdoMet_MTases"/>
    <property type="match status" value="1"/>
</dbReference>
<protein>
    <submittedName>
        <fullName evidence="3">Polyketide synthase PksN</fullName>
    </submittedName>
</protein>
<dbReference type="GO" id="GO:0016740">
    <property type="term" value="F:transferase activity"/>
    <property type="evidence" value="ECO:0007669"/>
    <property type="project" value="UniProtKB-KW"/>
</dbReference>
<reference evidence="4" key="1">
    <citation type="submission" date="2016-10" db="EMBL/GenBank/DDBJ databases">
        <authorList>
            <person name="Varghese N."/>
            <person name="Submissions S."/>
        </authorList>
    </citation>
    <scope>NUCLEOTIDE SEQUENCE [LARGE SCALE GENOMIC DNA]</scope>
    <source>
        <strain evidence="4">DSM 24740</strain>
    </source>
</reference>
<accession>A0A1H9AK32</accession>
<dbReference type="EMBL" id="FOFB01000002">
    <property type="protein sequence ID" value="SEP77090.1"/>
    <property type="molecule type" value="Genomic_DNA"/>
</dbReference>
<dbReference type="Gene3D" id="3.40.50.150">
    <property type="entry name" value="Vaccinia Virus protein VP39"/>
    <property type="match status" value="1"/>
</dbReference>
<evidence type="ECO:0000313" key="3">
    <source>
        <dbReference type="EMBL" id="SEP77090.1"/>
    </source>
</evidence>
<sequence length="389" mass="43853">MLQISESKSIFQREELYSYEQFSETLSIRKKTTGALLAKTMFTWLSGQISSIPVQISTLAERVNVVKSQEKLFTALLLSLKEEGYLHEEAGFVKKTSFDEIKLDKLVNDLGRKGLATYGKGDWLTNTYGPFFELAQSCIPKLPEVLRGEMSGVQLLFSPDNYSRTMATYTNHVPEVYYGLIAEQIVDKCHKIWALRPEHKIRILEIGAGSGYGTIRMLEGLQEHSDKVHFCFTDIGNSFLRRAKRTFKQFDCELEFRLLDISKDSTEQGFAKESFDIVFATNVLHATPDLRVTVGNVRDLLAPEGSVYINEIATESITNTVTYGTTSGWWLSTDGLRIPYTPVASTTTFRNLLAEIGFKDIEVFGYPGIPESELPQAIIQGVKKSIHHE</sequence>
<keyword evidence="1" id="KW-0808">Transferase</keyword>
<evidence type="ECO:0000313" key="4">
    <source>
        <dbReference type="Proteomes" id="UP000199021"/>
    </source>
</evidence>
<evidence type="ECO:0000256" key="1">
    <source>
        <dbReference type="ARBA" id="ARBA00022679"/>
    </source>
</evidence>
<dbReference type="AlphaFoldDB" id="A0A1H9AK32"/>
<gene>
    <name evidence="3" type="ORF">SAMN05444359_102130</name>
</gene>
<dbReference type="RefSeq" id="WP_175489226.1">
    <property type="nucleotide sequence ID" value="NZ_FOFB01000002.1"/>
</dbReference>
<organism evidence="3 4">
    <name type="scientific">Neolewinella agarilytica</name>
    <dbReference type="NCBI Taxonomy" id="478744"/>
    <lineage>
        <taxon>Bacteria</taxon>
        <taxon>Pseudomonadati</taxon>
        <taxon>Bacteroidota</taxon>
        <taxon>Saprospiria</taxon>
        <taxon>Saprospirales</taxon>
        <taxon>Lewinellaceae</taxon>
        <taxon>Neolewinella</taxon>
    </lineage>
</organism>
<evidence type="ECO:0000259" key="2">
    <source>
        <dbReference type="Pfam" id="PF08242"/>
    </source>
</evidence>
<dbReference type="Proteomes" id="UP000199021">
    <property type="component" value="Unassembled WGS sequence"/>
</dbReference>
<proteinExistence type="predicted"/>